<reference evidence="1" key="1">
    <citation type="submission" date="2021-02" db="EMBL/GenBank/DDBJ databases">
        <authorList>
            <person name="Nowell W R."/>
        </authorList>
    </citation>
    <scope>NUCLEOTIDE SEQUENCE</scope>
</reference>
<name>A0A815MF71_9BILA</name>
<dbReference type="Proteomes" id="UP000663864">
    <property type="component" value="Unassembled WGS sequence"/>
</dbReference>
<gene>
    <name evidence="2" type="ORF">JBS370_LOCUS31809</name>
    <name evidence="1" type="ORF">ZHD862_LOCUS34052</name>
</gene>
<evidence type="ECO:0000313" key="2">
    <source>
        <dbReference type="EMBL" id="CAF4102720.1"/>
    </source>
</evidence>
<accession>A0A815MF71</accession>
<proteinExistence type="predicted"/>
<sequence>MEFNDQALKLSEIFNEIINKNPLLFNNLTDFFSNLQLEKYKNEHNCPIIILPNIDNQTNIFEKLSSIPSIEHIYILNLNENKLIQQNNSRILLNQFPKNSKYFY</sequence>
<organism evidence="1 3">
    <name type="scientific">Rotaria sordida</name>
    <dbReference type="NCBI Taxonomy" id="392033"/>
    <lineage>
        <taxon>Eukaryota</taxon>
        <taxon>Metazoa</taxon>
        <taxon>Spiralia</taxon>
        <taxon>Gnathifera</taxon>
        <taxon>Rotifera</taxon>
        <taxon>Eurotatoria</taxon>
        <taxon>Bdelloidea</taxon>
        <taxon>Philodinida</taxon>
        <taxon>Philodinidae</taxon>
        <taxon>Rotaria</taxon>
    </lineage>
</organism>
<dbReference type="AlphaFoldDB" id="A0A815MF71"/>
<dbReference type="Proteomes" id="UP000663836">
    <property type="component" value="Unassembled WGS sequence"/>
</dbReference>
<dbReference type="EMBL" id="CAJNOT010004252">
    <property type="protein sequence ID" value="CAF1423508.1"/>
    <property type="molecule type" value="Genomic_DNA"/>
</dbReference>
<comment type="caution">
    <text evidence="1">The sequence shown here is derived from an EMBL/GenBank/DDBJ whole genome shotgun (WGS) entry which is preliminary data.</text>
</comment>
<evidence type="ECO:0000313" key="3">
    <source>
        <dbReference type="Proteomes" id="UP000663864"/>
    </source>
</evidence>
<protein>
    <submittedName>
        <fullName evidence="1">Uncharacterized protein</fullName>
    </submittedName>
</protein>
<evidence type="ECO:0000313" key="1">
    <source>
        <dbReference type="EMBL" id="CAF1423508.1"/>
    </source>
</evidence>
<dbReference type="EMBL" id="CAJOBD010008055">
    <property type="protein sequence ID" value="CAF4102720.1"/>
    <property type="molecule type" value="Genomic_DNA"/>
</dbReference>